<evidence type="ECO:0000256" key="4">
    <source>
        <dbReference type="ARBA" id="ARBA00022807"/>
    </source>
</evidence>
<dbReference type="Proteomes" id="UP001208570">
    <property type="component" value="Unassembled WGS sequence"/>
</dbReference>
<feature type="active site" evidence="5">
    <location>
        <position position="99"/>
    </location>
</feature>
<dbReference type="CDD" id="cd00044">
    <property type="entry name" value="CysPc"/>
    <property type="match status" value="1"/>
</dbReference>
<dbReference type="SUPFAM" id="SSF54001">
    <property type="entry name" value="Cysteine proteinases"/>
    <property type="match status" value="1"/>
</dbReference>
<dbReference type="GO" id="GO:0006508">
    <property type="term" value="P:proteolysis"/>
    <property type="evidence" value="ECO:0007669"/>
    <property type="project" value="UniProtKB-KW"/>
</dbReference>
<keyword evidence="9" id="KW-1185">Reference proteome</keyword>
<evidence type="ECO:0000313" key="8">
    <source>
        <dbReference type="EMBL" id="KAK2152241.1"/>
    </source>
</evidence>
<dbReference type="EMBL" id="JAODUP010000335">
    <property type="protein sequence ID" value="KAK2152241.1"/>
    <property type="molecule type" value="Genomic_DNA"/>
</dbReference>
<organism evidence="8 9">
    <name type="scientific">Paralvinella palmiformis</name>
    <dbReference type="NCBI Taxonomy" id="53620"/>
    <lineage>
        <taxon>Eukaryota</taxon>
        <taxon>Metazoa</taxon>
        <taxon>Spiralia</taxon>
        <taxon>Lophotrochozoa</taxon>
        <taxon>Annelida</taxon>
        <taxon>Polychaeta</taxon>
        <taxon>Sedentaria</taxon>
        <taxon>Canalipalpata</taxon>
        <taxon>Terebellida</taxon>
        <taxon>Terebelliformia</taxon>
        <taxon>Alvinellidae</taxon>
        <taxon>Paralvinella</taxon>
    </lineage>
</organism>
<dbReference type="Pfam" id="PF00648">
    <property type="entry name" value="Peptidase_C2"/>
    <property type="match status" value="2"/>
</dbReference>
<evidence type="ECO:0000256" key="5">
    <source>
        <dbReference type="PIRSR" id="PIRSR622684-1"/>
    </source>
</evidence>
<dbReference type="PANTHER" id="PTHR10183:SF433">
    <property type="entry name" value="CALPAIN-A-RELATED"/>
    <property type="match status" value="1"/>
</dbReference>
<comment type="caution">
    <text evidence="6">Lacks conserved residue(s) required for the propagation of feature annotation.</text>
</comment>
<evidence type="ECO:0000256" key="3">
    <source>
        <dbReference type="ARBA" id="ARBA00022801"/>
    </source>
</evidence>
<evidence type="ECO:0000259" key="7">
    <source>
        <dbReference type="PROSITE" id="PS50203"/>
    </source>
</evidence>
<dbReference type="AlphaFoldDB" id="A0AAD9JGH6"/>
<keyword evidence="2" id="KW-0645">Protease</keyword>
<feature type="active site" evidence="5">
    <location>
        <position position="254"/>
    </location>
</feature>
<dbReference type="PROSITE" id="PS00139">
    <property type="entry name" value="THIOL_PROTEASE_CYS"/>
    <property type="match status" value="1"/>
</dbReference>
<evidence type="ECO:0000256" key="2">
    <source>
        <dbReference type="ARBA" id="ARBA00022670"/>
    </source>
</evidence>
<evidence type="ECO:0000313" key="9">
    <source>
        <dbReference type="Proteomes" id="UP001208570"/>
    </source>
</evidence>
<dbReference type="Gene3D" id="3.90.70.10">
    <property type="entry name" value="Cysteine proteinases"/>
    <property type="match status" value="1"/>
</dbReference>
<feature type="domain" description="Calpain catalytic" evidence="7">
    <location>
        <begin position="45"/>
        <end position="314"/>
    </location>
</feature>
<keyword evidence="4" id="KW-0788">Thiol protease</keyword>
<dbReference type="SMART" id="SM00230">
    <property type="entry name" value="CysPc"/>
    <property type="match status" value="1"/>
</dbReference>
<dbReference type="GO" id="GO:0004198">
    <property type="term" value="F:calcium-dependent cysteine-type endopeptidase activity"/>
    <property type="evidence" value="ECO:0007669"/>
    <property type="project" value="InterPro"/>
</dbReference>
<comment type="similarity">
    <text evidence="1">Belongs to the peptidase C2 family.</text>
</comment>
<dbReference type="PROSITE" id="PS50203">
    <property type="entry name" value="CALPAIN_CAT"/>
    <property type="match status" value="1"/>
</dbReference>
<sequence length="354" mass="40425">MMSFFISHKNTVKSELSTKTIGPFSHLYGISYEELKCECLGKGELFEDPDFPANDDSIGLLEDSNHYIWKRPMEICKDARFVTDGISRFDVKQGNLGDCWVAAALGAICDNQNLLERVVPMGQSLDENYAGIFHFFLWQYGDWIEVIIDDRLPTLNGKLAFIKSTDRTEFWSALLEKAYAKIHGCYGGMEGGNPVEAMEDMTGGLQEWFWIRDKDPSEIAAIIRKAIERSSLISCSIQILLLNGTTVTLVRLRNPWGNNKEWKLAWSDRSEEWSLVSPEERQRMKFIRSEDGEFWMSFEDFVACFHKVEICNMGPDCLSCESSENCGKHWEAIRFEGSWIKNVNAGGCINFFGE</sequence>
<dbReference type="GO" id="GO:0005737">
    <property type="term" value="C:cytoplasm"/>
    <property type="evidence" value="ECO:0007669"/>
    <property type="project" value="TreeGrafter"/>
</dbReference>
<proteinExistence type="inferred from homology"/>
<keyword evidence="3" id="KW-0378">Hydrolase</keyword>
<reference evidence="8" key="1">
    <citation type="journal article" date="2023" name="Mol. Biol. Evol.">
        <title>Third-Generation Sequencing Reveals the Adaptive Role of the Epigenome in Three Deep-Sea Polychaetes.</title>
        <authorList>
            <person name="Perez M."/>
            <person name="Aroh O."/>
            <person name="Sun Y."/>
            <person name="Lan Y."/>
            <person name="Juniper S.K."/>
            <person name="Young C.R."/>
            <person name="Angers B."/>
            <person name="Qian P.Y."/>
        </authorList>
    </citation>
    <scope>NUCLEOTIDE SEQUENCE</scope>
    <source>
        <strain evidence="8">P08H-3</strain>
    </source>
</reference>
<dbReference type="InterPro" id="IPR001300">
    <property type="entry name" value="Peptidase_C2_calpain_cat"/>
</dbReference>
<gene>
    <name evidence="8" type="ORF">LSH36_334g03002</name>
</gene>
<protein>
    <recommendedName>
        <fullName evidence="7">Calpain catalytic domain-containing protein</fullName>
    </recommendedName>
</protein>
<evidence type="ECO:0000256" key="1">
    <source>
        <dbReference type="ARBA" id="ARBA00007623"/>
    </source>
</evidence>
<dbReference type="InterPro" id="IPR000169">
    <property type="entry name" value="Pept_cys_AS"/>
</dbReference>
<accession>A0AAD9JGH6</accession>
<name>A0AAD9JGH6_9ANNE</name>
<evidence type="ECO:0000256" key="6">
    <source>
        <dbReference type="PROSITE-ProRule" id="PRU00239"/>
    </source>
</evidence>
<dbReference type="PRINTS" id="PR00704">
    <property type="entry name" value="CALPAIN"/>
</dbReference>
<comment type="caution">
    <text evidence="8">The sequence shown here is derived from an EMBL/GenBank/DDBJ whole genome shotgun (WGS) entry which is preliminary data.</text>
</comment>
<dbReference type="PANTHER" id="PTHR10183">
    <property type="entry name" value="CALPAIN"/>
    <property type="match status" value="1"/>
</dbReference>
<dbReference type="InterPro" id="IPR022684">
    <property type="entry name" value="Calpain_cysteine_protease"/>
</dbReference>
<dbReference type="InterPro" id="IPR038765">
    <property type="entry name" value="Papain-like_cys_pep_sf"/>
</dbReference>